<reference evidence="1 2" key="1">
    <citation type="submission" date="2024-06" db="EMBL/GenBank/DDBJ databases">
        <title>Novosphingobium rhizovicinus M1R2S20.</title>
        <authorList>
            <person name="Sun J.-Q."/>
        </authorList>
    </citation>
    <scope>NUCLEOTIDE SEQUENCE [LARGE SCALE GENOMIC DNA]</scope>
    <source>
        <strain evidence="1 2">M1R2S20</strain>
    </source>
</reference>
<dbReference type="PANTHER" id="PTHR39600:SF1">
    <property type="entry name" value="PEPTIDASE INHIBITOR I78 FAMILY PROTEIN"/>
    <property type="match status" value="1"/>
</dbReference>
<gene>
    <name evidence="1" type="ORF">ABUH87_01780</name>
</gene>
<evidence type="ECO:0000313" key="2">
    <source>
        <dbReference type="Proteomes" id="UP001556118"/>
    </source>
</evidence>
<dbReference type="RefSeq" id="WP_367768467.1">
    <property type="nucleotide sequence ID" value="NZ_JBFNXR010000017.1"/>
</dbReference>
<dbReference type="Proteomes" id="UP001556118">
    <property type="component" value="Unassembled WGS sequence"/>
</dbReference>
<proteinExistence type="predicted"/>
<organism evidence="1 2">
    <name type="scientific">Novosphingobium rhizovicinum</name>
    <dbReference type="NCBI Taxonomy" id="3228928"/>
    <lineage>
        <taxon>Bacteria</taxon>
        <taxon>Pseudomonadati</taxon>
        <taxon>Pseudomonadota</taxon>
        <taxon>Alphaproteobacteria</taxon>
        <taxon>Sphingomonadales</taxon>
        <taxon>Sphingomonadaceae</taxon>
        <taxon>Novosphingobium</taxon>
    </lineage>
</organism>
<protein>
    <submittedName>
        <fullName evidence="1">I78 family peptidase inhibitor</fullName>
    </submittedName>
</protein>
<name>A0ABV3R8R6_9SPHN</name>
<accession>A0ABV3R8R6</accession>
<dbReference type="PANTHER" id="PTHR39600">
    <property type="entry name" value="PEPTIDASE INHIBITOR I78 FAMILY PROTEIN"/>
    <property type="match status" value="1"/>
</dbReference>
<comment type="caution">
    <text evidence="1">The sequence shown here is derived from an EMBL/GenBank/DDBJ whole genome shotgun (WGS) entry which is preliminary data.</text>
</comment>
<dbReference type="EMBL" id="JBFNXR010000017">
    <property type="protein sequence ID" value="MEW9853910.1"/>
    <property type="molecule type" value="Genomic_DNA"/>
</dbReference>
<dbReference type="InterPro" id="IPR021719">
    <property type="entry name" value="Prot_inh_I78"/>
</dbReference>
<dbReference type="Pfam" id="PF11720">
    <property type="entry name" value="Inhibitor_I78"/>
    <property type="match status" value="1"/>
</dbReference>
<evidence type="ECO:0000313" key="1">
    <source>
        <dbReference type="EMBL" id="MEW9853910.1"/>
    </source>
</evidence>
<dbReference type="Gene3D" id="3.30.10.10">
    <property type="entry name" value="Trypsin Inhibitor V, subunit A"/>
    <property type="match status" value="1"/>
</dbReference>
<keyword evidence="2" id="KW-1185">Reference proteome</keyword>
<sequence length="107" mass="11279">MTRHSFSIASVLAAAALAGCTPTGEVRPDAATPPAPSEALKSCGADKLSSYIGMIPSESVLAKMKMESGAQAVRVVGPNDAMTMDYREDRLTIHTNADGRIDRLRCV</sequence>
<dbReference type="PROSITE" id="PS51257">
    <property type="entry name" value="PROKAR_LIPOPROTEIN"/>
    <property type="match status" value="1"/>
</dbReference>